<name>A0A8H9LUA9_KITAU</name>
<evidence type="ECO:0000256" key="1">
    <source>
        <dbReference type="SAM" id="MobiDB-lite"/>
    </source>
</evidence>
<accession>A0A8H9LUA9</accession>
<gene>
    <name evidence="2" type="ORF">GCM10010502_43680</name>
</gene>
<sequence>MASSAADRDEPVRARLAVDVRNLITRDSLRGRGTAGPGVPGGAEQERCRKVSRSHILGTDK</sequence>
<organism evidence="2 3">
    <name type="scientific">Kitasatospora aureofaciens</name>
    <name type="common">Streptomyces aureofaciens</name>
    <dbReference type="NCBI Taxonomy" id="1894"/>
    <lineage>
        <taxon>Bacteria</taxon>
        <taxon>Bacillati</taxon>
        <taxon>Actinomycetota</taxon>
        <taxon>Actinomycetes</taxon>
        <taxon>Kitasatosporales</taxon>
        <taxon>Streptomycetaceae</taxon>
        <taxon>Kitasatospora</taxon>
    </lineage>
</organism>
<protein>
    <submittedName>
        <fullName evidence="2">Uncharacterized protein</fullName>
    </submittedName>
</protein>
<proteinExistence type="predicted"/>
<dbReference type="EMBL" id="BMUB01000010">
    <property type="protein sequence ID" value="GGU86701.1"/>
    <property type="molecule type" value="Genomic_DNA"/>
</dbReference>
<evidence type="ECO:0000313" key="2">
    <source>
        <dbReference type="EMBL" id="GGU86701.1"/>
    </source>
</evidence>
<comment type="caution">
    <text evidence="2">The sequence shown here is derived from an EMBL/GenBank/DDBJ whole genome shotgun (WGS) entry which is preliminary data.</text>
</comment>
<reference evidence="2" key="2">
    <citation type="submission" date="2020-09" db="EMBL/GenBank/DDBJ databases">
        <authorList>
            <person name="Sun Q."/>
            <person name="Ohkuma M."/>
        </authorList>
    </citation>
    <scope>NUCLEOTIDE SEQUENCE</scope>
    <source>
        <strain evidence="2">JCM 4434</strain>
    </source>
</reference>
<feature type="region of interest" description="Disordered" evidence="1">
    <location>
        <begin position="28"/>
        <end position="61"/>
    </location>
</feature>
<reference evidence="2" key="1">
    <citation type="journal article" date="2014" name="Int. J. Syst. Evol. Microbiol.">
        <title>Complete genome sequence of Corynebacterium casei LMG S-19264T (=DSM 44701T), isolated from a smear-ripened cheese.</title>
        <authorList>
            <consortium name="US DOE Joint Genome Institute (JGI-PGF)"/>
            <person name="Walter F."/>
            <person name="Albersmeier A."/>
            <person name="Kalinowski J."/>
            <person name="Ruckert C."/>
        </authorList>
    </citation>
    <scope>NUCLEOTIDE SEQUENCE</scope>
    <source>
        <strain evidence="2">JCM 4434</strain>
    </source>
</reference>
<evidence type="ECO:0000313" key="3">
    <source>
        <dbReference type="Proteomes" id="UP000610124"/>
    </source>
</evidence>
<dbReference type="AlphaFoldDB" id="A0A8H9LUA9"/>
<dbReference type="Proteomes" id="UP000610124">
    <property type="component" value="Unassembled WGS sequence"/>
</dbReference>